<dbReference type="GO" id="GO:0033818">
    <property type="term" value="F:beta-ketoacyl-acyl-carrier-protein synthase III activity"/>
    <property type="evidence" value="ECO:0007669"/>
    <property type="project" value="UniProtKB-UniRule"/>
</dbReference>
<dbReference type="HAMAP" id="MF_01815">
    <property type="entry name" value="FabH"/>
    <property type="match status" value="1"/>
</dbReference>
<organism evidence="12 13">
    <name type="scientific">Caproicibacterium argilliputei</name>
    <dbReference type="NCBI Taxonomy" id="3030016"/>
    <lineage>
        <taxon>Bacteria</taxon>
        <taxon>Bacillati</taxon>
        <taxon>Bacillota</taxon>
        <taxon>Clostridia</taxon>
        <taxon>Eubacteriales</taxon>
        <taxon>Oscillospiraceae</taxon>
        <taxon>Caproicibacterium</taxon>
    </lineage>
</organism>
<feature type="active site" evidence="9">
    <location>
        <position position="110"/>
    </location>
</feature>
<feature type="domain" description="Beta-ketoacyl-[acyl-carrier-protein] synthase III N-terminal" evidence="11">
    <location>
        <begin position="104"/>
        <end position="168"/>
    </location>
</feature>
<evidence type="ECO:0000313" key="13">
    <source>
        <dbReference type="Proteomes" id="UP001300604"/>
    </source>
</evidence>
<dbReference type="InterPro" id="IPR013747">
    <property type="entry name" value="ACP_syn_III_C"/>
</dbReference>
<evidence type="ECO:0000256" key="7">
    <source>
        <dbReference type="ARBA" id="ARBA00023268"/>
    </source>
</evidence>
<comment type="function">
    <text evidence="9">Catalyzes the condensation reaction of fatty acid synthesis by the addition to an acyl acceptor of two carbons from malonyl-ACP. Catalyzes the first condensation reaction which initiates fatty acid synthesis and may therefore play a role in governing the total rate of fatty acid production. Possesses both acetoacetyl-ACP synthase and acetyl transacylase activities. Its substrate specificity determines the biosynthesis of branched-chain and/or straight-chain of fatty acids.</text>
</comment>
<keyword evidence="5 9" id="KW-0443">Lipid metabolism</keyword>
<dbReference type="Proteomes" id="UP001300604">
    <property type="component" value="Chromosome"/>
</dbReference>
<dbReference type="AlphaFoldDB" id="A0AA97DDM0"/>
<keyword evidence="7 9" id="KW-0511">Multifunctional enzyme</keyword>
<dbReference type="EC" id="2.3.1.180" evidence="9"/>
<keyword evidence="4 9" id="KW-0276">Fatty acid metabolism</keyword>
<evidence type="ECO:0000256" key="1">
    <source>
        <dbReference type="ARBA" id="ARBA00008642"/>
    </source>
</evidence>
<comment type="catalytic activity">
    <reaction evidence="9">
        <text>malonyl-[ACP] + acetyl-CoA + H(+) = 3-oxobutanoyl-[ACP] + CO2 + CoA</text>
        <dbReference type="Rhea" id="RHEA:12080"/>
        <dbReference type="Rhea" id="RHEA-COMP:9623"/>
        <dbReference type="Rhea" id="RHEA-COMP:9625"/>
        <dbReference type="ChEBI" id="CHEBI:15378"/>
        <dbReference type="ChEBI" id="CHEBI:16526"/>
        <dbReference type="ChEBI" id="CHEBI:57287"/>
        <dbReference type="ChEBI" id="CHEBI:57288"/>
        <dbReference type="ChEBI" id="CHEBI:78449"/>
        <dbReference type="ChEBI" id="CHEBI:78450"/>
        <dbReference type="EC" id="2.3.1.180"/>
    </reaction>
</comment>
<dbReference type="RefSeq" id="WP_275846375.1">
    <property type="nucleotide sequence ID" value="NZ_CP135996.1"/>
</dbReference>
<keyword evidence="8 9" id="KW-0012">Acyltransferase</keyword>
<evidence type="ECO:0000256" key="3">
    <source>
        <dbReference type="ARBA" id="ARBA00022679"/>
    </source>
</evidence>
<reference evidence="12" key="1">
    <citation type="submission" date="2023-09" db="EMBL/GenBank/DDBJ databases">
        <authorList>
            <person name="Zeng C."/>
        </authorList>
    </citation>
    <scope>NUCLEOTIDE SEQUENCE</scope>
    <source>
        <strain evidence="12">ZCY20-5</strain>
    </source>
</reference>
<comment type="subunit">
    <text evidence="9">Homodimer.</text>
</comment>
<sequence length="330" mass="35597">MSFTILGTGSALPKRTVSNENLSEFLDTSDEWIRTRTGIHTRHVLTSETVTELTVQAARKALEMAETEPQQLDCIICPTAVGDWISPSQACVIQKELGASCPAFDINAACSGFLYGLDAADGWFARKKAKRILVVAVEGISRLLNWEDRSTCVLFGDGAGAVVLGEGDALKYIQLTAEGSMAIHVPGPMGSSPYRVQERETPPGLRMDGKEVYRFAVHAICSGLEQASKATGIPLAEVDHFLLHQANQRILDAAAKKLELPHEKIPTTIAQTANTSAASVPILLDQEVRAGHLQPGKILMLCAFGSGLTSGTAVLRWEQNYKPTDRDKGV</sequence>
<dbReference type="PANTHER" id="PTHR43091:SF1">
    <property type="entry name" value="BETA-KETOACYL-[ACYL-CARRIER-PROTEIN] SYNTHASE III, CHLOROPLASTIC"/>
    <property type="match status" value="1"/>
</dbReference>
<protein>
    <recommendedName>
        <fullName evidence="9">Beta-ketoacyl-[acyl-carrier-protein] synthase III</fullName>
        <shortName evidence="9">Beta-ketoacyl-ACP synthase III</shortName>
        <shortName evidence="9">KAS III</shortName>
        <ecNumber evidence="9">2.3.1.180</ecNumber>
    </recommendedName>
    <alternativeName>
        <fullName evidence="9">3-oxoacyl-[acyl-carrier-protein] synthase 3</fullName>
    </alternativeName>
    <alternativeName>
        <fullName evidence="9">3-oxoacyl-[acyl-carrier-protein] synthase III</fullName>
    </alternativeName>
</protein>
<dbReference type="NCBIfam" id="NF006829">
    <property type="entry name" value="PRK09352.1"/>
    <property type="match status" value="1"/>
</dbReference>
<evidence type="ECO:0000256" key="2">
    <source>
        <dbReference type="ARBA" id="ARBA00022516"/>
    </source>
</evidence>
<keyword evidence="2 9" id="KW-0444">Lipid biosynthesis</keyword>
<proteinExistence type="inferred from homology"/>
<evidence type="ECO:0000256" key="9">
    <source>
        <dbReference type="HAMAP-Rule" id="MF_01815"/>
    </source>
</evidence>
<keyword evidence="9" id="KW-0963">Cytoplasm</keyword>
<feature type="region of interest" description="ACP-binding" evidence="9">
    <location>
        <begin position="245"/>
        <end position="249"/>
    </location>
</feature>
<comment type="domain">
    <text evidence="9">The last Arg residue of the ACP-binding site is essential for the weak association between ACP/AcpP and FabH.</text>
</comment>
<comment type="subcellular location">
    <subcellularLocation>
        <location evidence="9">Cytoplasm</location>
    </subcellularLocation>
</comment>
<gene>
    <name evidence="9" type="primary">fabH</name>
    <name evidence="12" type="ORF">PXC00_06760</name>
</gene>
<evidence type="ECO:0000259" key="11">
    <source>
        <dbReference type="Pfam" id="PF08545"/>
    </source>
</evidence>
<keyword evidence="13" id="KW-1185">Reference proteome</keyword>
<evidence type="ECO:0000256" key="6">
    <source>
        <dbReference type="ARBA" id="ARBA00023160"/>
    </source>
</evidence>
<evidence type="ECO:0000259" key="10">
    <source>
        <dbReference type="Pfam" id="PF08541"/>
    </source>
</evidence>
<feature type="active site" evidence="9">
    <location>
        <position position="244"/>
    </location>
</feature>
<dbReference type="CDD" id="cd00830">
    <property type="entry name" value="KAS_III"/>
    <property type="match status" value="1"/>
</dbReference>
<evidence type="ECO:0000256" key="5">
    <source>
        <dbReference type="ARBA" id="ARBA00023098"/>
    </source>
</evidence>
<dbReference type="SUPFAM" id="SSF53901">
    <property type="entry name" value="Thiolase-like"/>
    <property type="match status" value="1"/>
</dbReference>
<dbReference type="PANTHER" id="PTHR43091">
    <property type="entry name" value="3-OXOACYL-[ACYL-CARRIER-PROTEIN] SYNTHASE"/>
    <property type="match status" value="1"/>
</dbReference>
<evidence type="ECO:0000256" key="4">
    <source>
        <dbReference type="ARBA" id="ARBA00022832"/>
    </source>
</evidence>
<keyword evidence="3 9" id="KW-0808">Transferase</keyword>
<dbReference type="Gene3D" id="3.40.47.10">
    <property type="match status" value="1"/>
</dbReference>
<dbReference type="GO" id="GO:0005737">
    <property type="term" value="C:cytoplasm"/>
    <property type="evidence" value="ECO:0007669"/>
    <property type="project" value="UniProtKB-SubCell"/>
</dbReference>
<reference evidence="12" key="2">
    <citation type="submission" date="2024-06" db="EMBL/GenBank/DDBJ databases">
        <title>Caproicibacterium argilliputei sp. nov, a novel caproic acid producing anaerobic bacterium isolated from pit mud.</title>
        <authorList>
            <person name="Xia S."/>
        </authorList>
    </citation>
    <scope>NUCLEOTIDE SEQUENCE</scope>
    <source>
        <strain evidence="12">ZCY20-5</strain>
    </source>
</reference>
<evidence type="ECO:0000313" key="12">
    <source>
        <dbReference type="EMBL" id="WOC33563.1"/>
    </source>
</evidence>
<dbReference type="InterPro" id="IPR004655">
    <property type="entry name" value="FabH"/>
</dbReference>
<feature type="domain" description="Beta-ketoacyl-[acyl-carrier-protein] synthase III C-terminal" evidence="10">
    <location>
        <begin position="230"/>
        <end position="317"/>
    </location>
</feature>
<dbReference type="InterPro" id="IPR013751">
    <property type="entry name" value="ACP_syn_III_N"/>
</dbReference>
<dbReference type="NCBIfam" id="TIGR00747">
    <property type="entry name" value="fabH"/>
    <property type="match status" value="1"/>
</dbReference>
<dbReference type="Pfam" id="PF08541">
    <property type="entry name" value="ACP_syn_III_C"/>
    <property type="match status" value="1"/>
</dbReference>
<keyword evidence="6 9" id="KW-0275">Fatty acid biosynthesis</keyword>
<dbReference type="Pfam" id="PF08545">
    <property type="entry name" value="ACP_syn_III"/>
    <property type="match status" value="1"/>
</dbReference>
<feature type="active site" evidence="9">
    <location>
        <position position="274"/>
    </location>
</feature>
<name>A0AA97DDM0_9FIRM</name>
<dbReference type="GO" id="GO:0004315">
    <property type="term" value="F:3-oxoacyl-[acyl-carrier-protein] synthase activity"/>
    <property type="evidence" value="ECO:0007669"/>
    <property type="project" value="InterPro"/>
</dbReference>
<dbReference type="InterPro" id="IPR016039">
    <property type="entry name" value="Thiolase-like"/>
</dbReference>
<dbReference type="KEGG" id="carl:PXC00_06760"/>
<evidence type="ECO:0000256" key="8">
    <source>
        <dbReference type="ARBA" id="ARBA00023315"/>
    </source>
</evidence>
<dbReference type="GO" id="GO:0006633">
    <property type="term" value="P:fatty acid biosynthetic process"/>
    <property type="evidence" value="ECO:0007669"/>
    <property type="project" value="UniProtKB-UniRule"/>
</dbReference>
<dbReference type="EMBL" id="CP135996">
    <property type="protein sequence ID" value="WOC33563.1"/>
    <property type="molecule type" value="Genomic_DNA"/>
</dbReference>
<accession>A0AA97DDM0</accession>
<comment type="similarity">
    <text evidence="1 9">Belongs to the thiolase-like superfamily. FabH family.</text>
</comment>
<comment type="pathway">
    <text evidence="9">Lipid metabolism; fatty acid biosynthesis.</text>
</comment>